<organism evidence="2 3">
    <name type="scientific">Arthrobacter globiformis (strain ATCC 8010 / DSM 20124 / JCM 1332 / NBRC 12137 / NCIMB 8907 / NRRL B-2979 / 168)</name>
    <dbReference type="NCBI Taxonomy" id="1077972"/>
    <lineage>
        <taxon>Bacteria</taxon>
        <taxon>Bacillati</taxon>
        <taxon>Actinomycetota</taxon>
        <taxon>Actinomycetes</taxon>
        <taxon>Micrococcales</taxon>
        <taxon>Micrococcaceae</taxon>
        <taxon>Arthrobacter</taxon>
    </lineage>
</organism>
<sequence length="92" mass="10974">MSEGQKRLEPRMTRGGFRFQLFMWIVLAVNPISQLVARSDEPWDGFHFLMVALLILCAAGLAYLFYVRRRDGHFWDEEEARRADWDRRGRQL</sequence>
<keyword evidence="1" id="KW-0472">Membrane</keyword>
<protein>
    <submittedName>
        <fullName evidence="2">Uncharacterized protein</fullName>
    </submittedName>
</protein>
<dbReference type="STRING" id="1077972.ARGLB_028_00220"/>
<proteinExistence type="predicted"/>
<feature type="transmembrane region" description="Helical" evidence="1">
    <location>
        <begin position="21"/>
        <end position="39"/>
    </location>
</feature>
<dbReference type="AlphaFoldDB" id="H0QJ96"/>
<dbReference type="RefSeq" id="WP_003799513.1">
    <property type="nucleotide sequence ID" value="NZ_BAEG01000028.1"/>
</dbReference>
<dbReference type="OrthoDB" id="4952319at2"/>
<keyword evidence="1" id="KW-0812">Transmembrane</keyword>
<feature type="transmembrane region" description="Helical" evidence="1">
    <location>
        <begin position="45"/>
        <end position="66"/>
    </location>
</feature>
<reference evidence="2 3" key="1">
    <citation type="submission" date="2011-12" db="EMBL/GenBank/DDBJ databases">
        <title>Whole genome shotgun sequence of Arthrobacter globiformis NBRC 12137.</title>
        <authorList>
            <person name="Miyazawa S."/>
            <person name="Hosoyama A."/>
            <person name="Tsuchikane K."/>
            <person name="Katsumata H."/>
            <person name="Yamazaki S."/>
            <person name="Fujita N."/>
        </authorList>
    </citation>
    <scope>NUCLEOTIDE SEQUENCE [LARGE SCALE GENOMIC DNA]</scope>
    <source>
        <strain evidence="2 3">NBRC 12137</strain>
    </source>
</reference>
<dbReference type="EMBL" id="BAEG01000028">
    <property type="protein sequence ID" value="GAB12897.1"/>
    <property type="molecule type" value="Genomic_DNA"/>
</dbReference>
<evidence type="ECO:0000256" key="1">
    <source>
        <dbReference type="SAM" id="Phobius"/>
    </source>
</evidence>
<comment type="caution">
    <text evidence="2">The sequence shown here is derived from an EMBL/GenBank/DDBJ whole genome shotgun (WGS) entry which is preliminary data.</text>
</comment>
<accession>H0QJ96</accession>
<keyword evidence="3" id="KW-1185">Reference proteome</keyword>
<evidence type="ECO:0000313" key="3">
    <source>
        <dbReference type="Proteomes" id="UP000003828"/>
    </source>
</evidence>
<gene>
    <name evidence="2" type="ORF">ARGLB_028_00220</name>
</gene>
<name>H0QJ96_ARTG1</name>
<evidence type="ECO:0000313" key="2">
    <source>
        <dbReference type="EMBL" id="GAB12897.1"/>
    </source>
</evidence>
<keyword evidence="1" id="KW-1133">Transmembrane helix</keyword>
<dbReference type="Proteomes" id="UP000003828">
    <property type="component" value="Unassembled WGS sequence"/>
</dbReference>